<reference evidence="8" key="1">
    <citation type="submission" date="2016-11" db="EMBL/GenBank/DDBJ databases">
        <authorList>
            <person name="Jaros S."/>
            <person name="Januszkiewicz K."/>
            <person name="Wedrychowicz H."/>
        </authorList>
    </citation>
    <scope>NUCLEOTIDE SEQUENCE [LARGE SCALE GENOMIC DNA]</scope>
    <source>
        <strain evidence="8">DSM 7057</strain>
    </source>
</reference>
<evidence type="ECO:0000256" key="2">
    <source>
        <dbReference type="ARBA" id="ARBA00008954"/>
    </source>
</evidence>
<sequence>MSAKNTNEYVNGDIKNVWHHLMLHQGNAPMIAVEGKGLYLKDLNGKEYLDATSGGVWCVNVGYGRDRIANAAAEQMKKLPFYAASCGSQPAIDFSEKLLSHMPGLSRVYISSSGSEANEKAFKMVRQISQLKHGGKKYKIIYRDRDYHGTTISTLSACGQEERREQYGPFTPGFVEFPACLAYRSPYPEGTKNLGEKFARELEAVVLKEGPDTVGAVILEPITAGGGIIVPPEGYYETISEICKKYGILIIMDEVVCGLGRTGKWFGYQHFNIQPDIVTMAKGVASAYMPISCTVTTEEVFAALQDTTDKLSYFRDISTFGGCLAAPAAALENIKIIEEESLLDNVVAMGDYLQQGLQELLSHSNVGDVRGKGLLQGIEFVADKASKKPLEEEKVIAVCGAMAKRGVLVGRTNRSFVGRNNIVNVAPAYIVTKDQIDIILKALRESITEVLG</sequence>
<dbReference type="PANTHER" id="PTHR43094:SF1">
    <property type="entry name" value="AMINOTRANSFERASE CLASS-III"/>
    <property type="match status" value="1"/>
</dbReference>
<accession>A0AA94HV95</accession>
<dbReference type="Gene3D" id="3.40.640.10">
    <property type="entry name" value="Type I PLP-dependent aspartate aminotransferase-like (Major domain)"/>
    <property type="match status" value="1"/>
</dbReference>
<dbReference type="PANTHER" id="PTHR43094">
    <property type="entry name" value="AMINOTRANSFERASE"/>
    <property type="match status" value="1"/>
</dbReference>
<comment type="similarity">
    <text evidence="2 6">Belongs to the class-III pyridoxal-phosphate-dependent aminotransferase family.</text>
</comment>
<dbReference type="AlphaFoldDB" id="A0AA94HV95"/>
<dbReference type="SUPFAM" id="SSF53383">
    <property type="entry name" value="PLP-dependent transferases"/>
    <property type="match status" value="1"/>
</dbReference>
<dbReference type="RefSeq" id="WP_012623863.1">
    <property type="nucleotide sequence ID" value="NZ_FPIW01000089.1"/>
</dbReference>
<gene>
    <name evidence="7" type="ORF">SAMN02910291_02784</name>
</gene>
<evidence type="ECO:0000313" key="7">
    <source>
        <dbReference type="EMBL" id="SFW72988.1"/>
    </source>
</evidence>
<evidence type="ECO:0000313" key="8">
    <source>
        <dbReference type="Proteomes" id="UP000182680"/>
    </source>
</evidence>
<proteinExistence type="inferred from homology"/>
<evidence type="ECO:0000256" key="6">
    <source>
        <dbReference type="RuleBase" id="RU003560"/>
    </source>
</evidence>
<dbReference type="InterPro" id="IPR005814">
    <property type="entry name" value="Aminotrans_3"/>
</dbReference>
<dbReference type="GO" id="GO:0008483">
    <property type="term" value="F:transaminase activity"/>
    <property type="evidence" value="ECO:0007669"/>
    <property type="project" value="UniProtKB-KW"/>
</dbReference>
<keyword evidence="5 6" id="KW-0663">Pyridoxal phosphate</keyword>
<evidence type="ECO:0000256" key="1">
    <source>
        <dbReference type="ARBA" id="ARBA00001933"/>
    </source>
</evidence>
<dbReference type="PIRSF" id="PIRSF000521">
    <property type="entry name" value="Transaminase_4ab_Lys_Orn"/>
    <property type="match status" value="1"/>
</dbReference>
<comment type="caution">
    <text evidence="7">The sequence shown here is derived from an EMBL/GenBank/DDBJ whole genome shotgun (WGS) entry which is preliminary data.</text>
</comment>
<evidence type="ECO:0000256" key="3">
    <source>
        <dbReference type="ARBA" id="ARBA00022576"/>
    </source>
</evidence>
<dbReference type="NCBIfam" id="NF005812">
    <property type="entry name" value="PRK07678.1"/>
    <property type="match status" value="1"/>
</dbReference>
<dbReference type="OMA" id="REGLNQH"/>
<dbReference type="InterPro" id="IPR049704">
    <property type="entry name" value="Aminotrans_3_PPA_site"/>
</dbReference>
<evidence type="ECO:0000256" key="4">
    <source>
        <dbReference type="ARBA" id="ARBA00022679"/>
    </source>
</evidence>
<dbReference type="Gene3D" id="3.90.1150.10">
    <property type="entry name" value="Aspartate Aminotransferase, domain 1"/>
    <property type="match status" value="1"/>
</dbReference>
<dbReference type="PROSITE" id="PS00600">
    <property type="entry name" value="AA_TRANSFER_CLASS_3"/>
    <property type="match status" value="1"/>
</dbReference>
<dbReference type="GO" id="GO:0030170">
    <property type="term" value="F:pyridoxal phosphate binding"/>
    <property type="evidence" value="ECO:0007669"/>
    <property type="project" value="InterPro"/>
</dbReference>
<protein>
    <submittedName>
        <fullName evidence="7">Taurine-pyruvate aminotransferase</fullName>
    </submittedName>
</protein>
<evidence type="ECO:0000256" key="5">
    <source>
        <dbReference type="ARBA" id="ARBA00022898"/>
    </source>
</evidence>
<dbReference type="CDD" id="cd00610">
    <property type="entry name" value="OAT_like"/>
    <property type="match status" value="1"/>
</dbReference>
<dbReference type="InterPro" id="IPR015422">
    <property type="entry name" value="PyrdxlP-dep_Trfase_small"/>
</dbReference>
<dbReference type="EMBL" id="FPIW01000089">
    <property type="protein sequence ID" value="SFW72988.1"/>
    <property type="molecule type" value="Genomic_DNA"/>
</dbReference>
<dbReference type="Pfam" id="PF00202">
    <property type="entry name" value="Aminotran_3"/>
    <property type="match status" value="1"/>
</dbReference>
<keyword evidence="3 7" id="KW-0032">Aminotransferase</keyword>
<name>A0AA94HV95_DESDE</name>
<dbReference type="FunFam" id="3.40.640.10:FF:000014">
    <property type="entry name" value="Adenosylmethionine-8-amino-7-oxononanoate aminotransferase, probable"/>
    <property type="match status" value="1"/>
</dbReference>
<organism evidence="7 8">
    <name type="scientific">Desulfovibrio desulfuricans</name>
    <dbReference type="NCBI Taxonomy" id="876"/>
    <lineage>
        <taxon>Bacteria</taxon>
        <taxon>Pseudomonadati</taxon>
        <taxon>Thermodesulfobacteriota</taxon>
        <taxon>Desulfovibrionia</taxon>
        <taxon>Desulfovibrionales</taxon>
        <taxon>Desulfovibrionaceae</taxon>
        <taxon>Desulfovibrio</taxon>
    </lineage>
</organism>
<keyword evidence="4" id="KW-0808">Transferase</keyword>
<comment type="cofactor">
    <cofactor evidence="1">
        <name>pyridoxal 5'-phosphate</name>
        <dbReference type="ChEBI" id="CHEBI:597326"/>
    </cofactor>
</comment>
<dbReference type="InterPro" id="IPR015424">
    <property type="entry name" value="PyrdxlP-dep_Trfase"/>
</dbReference>
<dbReference type="InterPro" id="IPR015421">
    <property type="entry name" value="PyrdxlP-dep_Trfase_major"/>
</dbReference>
<dbReference type="Proteomes" id="UP000182680">
    <property type="component" value="Unassembled WGS sequence"/>
</dbReference>